<sequence length="576" mass="65022">MDQLAENQSTRIPGNLPSQPEKNPREQCQAVHLRSGKVLLPDPSRDTIEGGIEKNGDEVEKEVIEENVDEEIEMETPPTVEDKGETTTDSKDKRKVKDYAPPIPYPHRLKKYKDDQQFAKFLEVFKNLQINIPFADALAQMPSYVKFLKDILSNKRKIEEQATVSLTEECSAIILNKLPPKLKDPGSFTIPINIGDSEFGKALCDLGASINLMPLSIFRKLGLAEPSPTRVTLQLADRSIKYPYGIIEDVLVKVEKFYFPVDFVVLDMVEDAEVPLILGRPFLATGGALIDVRGGKLTLRVGKEVAVFNVFKATKAANIQEPDACFLVDSLSSLVQSAFNRQACKDPIEKCIMNGGFDVEVDDLDEEAYDMQLHAAPYYKRTKHGHFEEFGPKVELLTPSVESPPKLELKPLPPHSELVYGKACHLPVELQHRALWAVKKLNFDCKSAGERRLLQLNELDEIRYDAYQNAQIYKEKTKKWHDSRIMWREFQVGDSVLLFNSRLKLFPGKLRSRWSGPFKIVRIFPYGSVELSSDTGTFKVNGQRIKLYTEGMPIVKYISLHLACPSLAPEDVSKDA</sequence>
<protein>
    <submittedName>
        <fullName evidence="1">Uncharacterized protein</fullName>
    </submittedName>
</protein>
<comment type="caution">
    <text evidence="1">The sequence shown here is derived from an EMBL/GenBank/DDBJ whole genome shotgun (WGS) entry which is preliminary data.</text>
</comment>
<organism evidence="1 2">
    <name type="scientific">Cichorium intybus</name>
    <name type="common">Chicory</name>
    <dbReference type="NCBI Taxonomy" id="13427"/>
    <lineage>
        <taxon>Eukaryota</taxon>
        <taxon>Viridiplantae</taxon>
        <taxon>Streptophyta</taxon>
        <taxon>Embryophyta</taxon>
        <taxon>Tracheophyta</taxon>
        <taxon>Spermatophyta</taxon>
        <taxon>Magnoliopsida</taxon>
        <taxon>eudicotyledons</taxon>
        <taxon>Gunneridae</taxon>
        <taxon>Pentapetalae</taxon>
        <taxon>asterids</taxon>
        <taxon>campanulids</taxon>
        <taxon>Asterales</taxon>
        <taxon>Asteraceae</taxon>
        <taxon>Cichorioideae</taxon>
        <taxon>Cichorieae</taxon>
        <taxon>Cichoriinae</taxon>
        <taxon>Cichorium</taxon>
    </lineage>
</organism>
<evidence type="ECO:0000313" key="2">
    <source>
        <dbReference type="Proteomes" id="UP001055811"/>
    </source>
</evidence>
<keyword evidence="2" id="KW-1185">Reference proteome</keyword>
<proteinExistence type="predicted"/>
<name>A0ACB9BPU7_CICIN</name>
<reference evidence="1 2" key="2">
    <citation type="journal article" date="2022" name="Mol. Ecol. Resour.">
        <title>The genomes of chicory, endive, great burdock and yacon provide insights into Asteraceae paleo-polyploidization history and plant inulin production.</title>
        <authorList>
            <person name="Fan W."/>
            <person name="Wang S."/>
            <person name="Wang H."/>
            <person name="Wang A."/>
            <person name="Jiang F."/>
            <person name="Liu H."/>
            <person name="Zhao H."/>
            <person name="Xu D."/>
            <person name="Zhang Y."/>
        </authorList>
    </citation>
    <scope>NUCLEOTIDE SEQUENCE [LARGE SCALE GENOMIC DNA]</scope>
    <source>
        <strain evidence="2">cv. Punajuju</strain>
        <tissue evidence="1">Leaves</tissue>
    </source>
</reference>
<evidence type="ECO:0000313" key="1">
    <source>
        <dbReference type="EMBL" id="KAI3724000.1"/>
    </source>
</evidence>
<gene>
    <name evidence="1" type="ORF">L2E82_35764</name>
</gene>
<reference evidence="2" key="1">
    <citation type="journal article" date="2022" name="Mol. Ecol. Resour.">
        <title>The genomes of chicory, endive, great burdock and yacon provide insights into Asteraceae palaeo-polyploidization history and plant inulin production.</title>
        <authorList>
            <person name="Fan W."/>
            <person name="Wang S."/>
            <person name="Wang H."/>
            <person name="Wang A."/>
            <person name="Jiang F."/>
            <person name="Liu H."/>
            <person name="Zhao H."/>
            <person name="Xu D."/>
            <person name="Zhang Y."/>
        </authorList>
    </citation>
    <scope>NUCLEOTIDE SEQUENCE [LARGE SCALE GENOMIC DNA]</scope>
    <source>
        <strain evidence="2">cv. Punajuju</strain>
    </source>
</reference>
<dbReference type="Proteomes" id="UP001055811">
    <property type="component" value="Linkage Group LG06"/>
</dbReference>
<dbReference type="EMBL" id="CM042014">
    <property type="protein sequence ID" value="KAI3724000.1"/>
    <property type="molecule type" value="Genomic_DNA"/>
</dbReference>
<accession>A0ACB9BPU7</accession>